<reference evidence="15" key="1">
    <citation type="journal article" date="2023" name="Insect Mol. Biol.">
        <title>Genome sequencing provides insights into the evolution of gene families encoding plant cell wall-degrading enzymes in longhorned beetles.</title>
        <authorList>
            <person name="Shin N.R."/>
            <person name="Okamura Y."/>
            <person name="Kirsch R."/>
            <person name="Pauchet Y."/>
        </authorList>
    </citation>
    <scope>NUCLEOTIDE SEQUENCE</scope>
    <source>
        <strain evidence="15">AMC_N1</strain>
    </source>
</reference>
<dbReference type="GO" id="GO:0005929">
    <property type="term" value="C:cilium"/>
    <property type="evidence" value="ECO:0007669"/>
    <property type="project" value="UniProtKB-SubCell"/>
</dbReference>
<evidence type="ECO:0000256" key="2">
    <source>
        <dbReference type="ARBA" id="ARBA00004128"/>
    </source>
</evidence>
<accession>A0AAV8YPU9</accession>
<evidence type="ECO:0000256" key="3">
    <source>
        <dbReference type="ARBA" id="ARBA00004138"/>
    </source>
</evidence>
<feature type="transmembrane region" description="Helical" evidence="14">
    <location>
        <begin position="12"/>
        <end position="33"/>
    </location>
</feature>
<keyword evidence="10" id="KW-0969">Cilium</keyword>
<sequence length="168" mass="19719">ITMKLTTGRYTIILSAQTLLLIIDWGINVSSLLTRENNAIMLILFIVQDACLILALSALLLTFFSTYVFQTGLVYLLYERFRTTLLVCMAYFVLTTIVHIWSLVARWNNLKHSWTTPFLIVFILQRFLATIYYYYYKRAALRISDPRFYEDIELEQNKIHQLNGQATQ</sequence>
<keyword evidence="9 14" id="KW-1133">Transmembrane helix</keyword>
<name>A0AAV8YPU9_9CUCU</name>
<comment type="subcellular location">
    <subcellularLocation>
        <location evidence="3">Cell projection</location>
        <location evidence="3">Cilium</location>
    </subcellularLocation>
    <subcellularLocation>
        <location evidence="2">Vacuole membrane</location>
        <topology evidence="2">Multi-pass membrane protein</topology>
    </subcellularLocation>
</comment>
<dbReference type="GO" id="GO:0030030">
    <property type="term" value="P:cell projection organization"/>
    <property type="evidence" value="ECO:0007669"/>
    <property type="project" value="UniProtKB-KW"/>
</dbReference>
<keyword evidence="13" id="KW-0966">Cell projection</keyword>
<protein>
    <recommendedName>
        <fullName evidence="5">Transmembrane protein 138</fullName>
    </recommendedName>
</protein>
<evidence type="ECO:0000256" key="6">
    <source>
        <dbReference type="ARBA" id="ARBA00022554"/>
    </source>
</evidence>
<evidence type="ECO:0000256" key="14">
    <source>
        <dbReference type="SAM" id="Phobius"/>
    </source>
</evidence>
<feature type="transmembrane region" description="Helical" evidence="14">
    <location>
        <begin position="81"/>
        <end position="102"/>
    </location>
</feature>
<dbReference type="PANTHER" id="PTHR13306">
    <property type="entry name" value="TRANSMEMBRANE PROTEIN 138"/>
    <property type="match status" value="1"/>
</dbReference>
<proteinExistence type="inferred from homology"/>
<keyword evidence="12" id="KW-0325">Glycoprotein</keyword>
<keyword evidence="7 14" id="KW-0812">Transmembrane</keyword>
<keyword evidence="8" id="KW-0970">Cilium biogenesis/degradation</keyword>
<evidence type="ECO:0000256" key="7">
    <source>
        <dbReference type="ARBA" id="ARBA00022692"/>
    </source>
</evidence>
<evidence type="ECO:0000256" key="5">
    <source>
        <dbReference type="ARBA" id="ARBA00014515"/>
    </source>
</evidence>
<evidence type="ECO:0000313" key="15">
    <source>
        <dbReference type="EMBL" id="KAJ8952701.1"/>
    </source>
</evidence>
<dbReference type="GO" id="GO:0005774">
    <property type="term" value="C:vacuolar membrane"/>
    <property type="evidence" value="ECO:0007669"/>
    <property type="project" value="UniProtKB-SubCell"/>
</dbReference>
<keyword evidence="16" id="KW-1185">Reference proteome</keyword>
<evidence type="ECO:0000256" key="11">
    <source>
        <dbReference type="ARBA" id="ARBA00023136"/>
    </source>
</evidence>
<dbReference type="Proteomes" id="UP001162162">
    <property type="component" value="Unassembled WGS sequence"/>
</dbReference>
<dbReference type="EMBL" id="JAPWTK010000065">
    <property type="protein sequence ID" value="KAJ8952701.1"/>
    <property type="molecule type" value="Genomic_DNA"/>
</dbReference>
<gene>
    <name evidence="15" type="ORF">NQ318_021018</name>
</gene>
<feature type="non-terminal residue" evidence="15">
    <location>
        <position position="1"/>
    </location>
</feature>
<comment type="caution">
    <text evidence="15">The sequence shown here is derived from an EMBL/GenBank/DDBJ whole genome shotgun (WGS) entry which is preliminary data.</text>
</comment>
<organism evidence="15 16">
    <name type="scientific">Aromia moschata</name>
    <dbReference type="NCBI Taxonomy" id="1265417"/>
    <lineage>
        <taxon>Eukaryota</taxon>
        <taxon>Metazoa</taxon>
        <taxon>Ecdysozoa</taxon>
        <taxon>Arthropoda</taxon>
        <taxon>Hexapoda</taxon>
        <taxon>Insecta</taxon>
        <taxon>Pterygota</taxon>
        <taxon>Neoptera</taxon>
        <taxon>Endopterygota</taxon>
        <taxon>Coleoptera</taxon>
        <taxon>Polyphaga</taxon>
        <taxon>Cucujiformia</taxon>
        <taxon>Chrysomeloidea</taxon>
        <taxon>Cerambycidae</taxon>
        <taxon>Cerambycinae</taxon>
        <taxon>Callichromatini</taxon>
        <taxon>Aromia</taxon>
    </lineage>
</organism>
<dbReference type="PANTHER" id="PTHR13306:SF6">
    <property type="entry name" value="TRANSMEMBRANE PROTEIN 138"/>
    <property type="match status" value="1"/>
</dbReference>
<keyword evidence="11 14" id="KW-0472">Membrane</keyword>
<evidence type="ECO:0000256" key="10">
    <source>
        <dbReference type="ARBA" id="ARBA00023069"/>
    </source>
</evidence>
<feature type="transmembrane region" description="Helical" evidence="14">
    <location>
        <begin position="39"/>
        <end position="69"/>
    </location>
</feature>
<keyword evidence="6" id="KW-0926">Vacuole</keyword>
<evidence type="ECO:0000256" key="4">
    <source>
        <dbReference type="ARBA" id="ARBA00010572"/>
    </source>
</evidence>
<evidence type="ECO:0000313" key="16">
    <source>
        <dbReference type="Proteomes" id="UP001162162"/>
    </source>
</evidence>
<comment type="function">
    <text evidence="1">Required for ciliogenesis.</text>
</comment>
<feature type="transmembrane region" description="Helical" evidence="14">
    <location>
        <begin position="114"/>
        <end position="135"/>
    </location>
</feature>
<evidence type="ECO:0000256" key="13">
    <source>
        <dbReference type="ARBA" id="ARBA00023273"/>
    </source>
</evidence>
<evidence type="ECO:0000256" key="8">
    <source>
        <dbReference type="ARBA" id="ARBA00022794"/>
    </source>
</evidence>
<dbReference type="InterPro" id="IPR024133">
    <property type="entry name" value="TM_138"/>
</dbReference>
<evidence type="ECO:0000256" key="9">
    <source>
        <dbReference type="ARBA" id="ARBA00022989"/>
    </source>
</evidence>
<evidence type="ECO:0000256" key="1">
    <source>
        <dbReference type="ARBA" id="ARBA00003709"/>
    </source>
</evidence>
<comment type="similarity">
    <text evidence="4">Belongs to the TMEM138 family.</text>
</comment>
<dbReference type="Pfam" id="PF14935">
    <property type="entry name" value="TMEM138"/>
    <property type="match status" value="1"/>
</dbReference>
<dbReference type="AlphaFoldDB" id="A0AAV8YPU9"/>
<evidence type="ECO:0000256" key="12">
    <source>
        <dbReference type="ARBA" id="ARBA00023180"/>
    </source>
</evidence>